<dbReference type="SUPFAM" id="SSF49503">
    <property type="entry name" value="Cupredoxins"/>
    <property type="match status" value="2"/>
</dbReference>
<dbReference type="STRING" id="282683.SAMN04488105_107190"/>
<feature type="signal peptide" evidence="3">
    <location>
        <begin position="1"/>
        <end position="30"/>
    </location>
</feature>
<evidence type="ECO:0000256" key="2">
    <source>
        <dbReference type="ARBA" id="ARBA00023002"/>
    </source>
</evidence>
<reference evidence="7" key="1">
    <citation type="submission" date="2016-10" db="EMBL/GenBank/DDBJ databases">
        <authorList>
            <person name="Varghese N."/>
            <person name="Submissions S."/>
        </authorList>
    </citation>
    <scope>NUCLEOTIDE SEQUENCE [LARGE SCALE GENOMIC DNA]</scope>
    <source>
        <strain evidence="7">DSM 10146</strain>
    </source>
</reference>
<gene>
    <name evidence="6" type="ORF">SAMN04488105_107190</name>
</gene>
<dbReference type="EMBL" id="FNAV01000007">
    <property type="protein sequence ID" value="SDE77361.1"/>
    <property type="molecule type" value="Genomic_DNA"/>
</dbReference>
<dbReference type="InterPro" id="IPR033138">
    <property type="entry name" value="Cu_oxidase_CS"/>
</dbReference>
<dbReference type="OrthoDB" id="9757546at2"/>
<accession>A0A1G7FN61</accession>
<protein>
    <submittedName>
        <fullName evidence="6">Multicopper oxidase</fullName>
    </submittedName>
</protein>
<dbReference type="PANTHER" id="PTHR11709">
    <property type="entry name" value="MULTI-COPPER OXIDASE"/>
    <property type="match status" value="1"/>
</dbReference>
<dbReference type="Proteomes" id="UP000198994">
    <property type="component" value="Unassembled WGS sequence"/>
</dbReference>
<dbReference type="RefSeq" id="WP_089959514.1">
    <property type="nucleotide sequence ID" value="NZ_FNAV01000007.1"/>
</dbReference>
<dbReference type="InterPro" id="IPR011706">
    <property type="entry name" value="Cu-oxidase_C"/>
</dbReference>
<evidence type="ECO:0000313" key="6">
    <source>
        <dbReference type="EMBL" id="SDE77361.1"/>
    </source>
</evidence>
<dbReference type="AlphaFoldDB" id="A0A1G7FN61"/>
<keyword evidence="3" id="KW-0732">Signal</keyword>
<proteinExistence type="predicted"/>
<dbReference type="InterPro" id="IPR045087">
    <property type="entry name" value="Cu-oxidase_fam"/>
</dbReference>
<evidence type="ECO:0000259" key="5">
    <source>
        <dbReference type="Pfam" id="PF07732"/>
    </source>
</evidence>
<dbReference type="PANTHER" id="PTHR11709:SF518">
    <property type="entry name" value="MULTICOPPER OXIDASE"/>
    <property type="match status" value="1"/>
</dbReference>
<dbReference type="PROSITE" id="PS00079">
    <property type="entry name" value="MULTICOPPER_OXIDASE1"/>
    <property type="match status" value="1"/>
</dbReference>
<dbReference type="GO" id="GO:0005507">
    <property type="term" value="F:copper ion binding"/>
    <property type="evidence" value="ECO:0007669"/>
    <property type="project" value="InterPro"/>
</dbReference>
<dbReference type="PROSITE" id="PS00080">
    <property type="entry name" value="MULTICOPPER_OXIDASE2"/>
    <property type="match status" value="1"/>
</dbReference>
<dbReference type="CDD" id="cd13900">
    <property type="entry name" value="CuRO_3_Tth-MCO_like"/>
    <property type="match status" value="1"/>
</dbReference>
<feature type="domain" description="Plastocyanin-like" evidence="5">
    <location>
        <begin position="190"/>
        <end position="260"/>
    </location>
</feature>
<evidence type="ECO:0000259" key="4">
    <source>
        <dbReference type="Pfam" id="PF07731"/>
    </source>
</evidence>
<keyword evidence="2" id="KW-0560">Oxidoreductase</keyword>
<dbReference type="GO" id="GO:0016491">
    <property type="term" value="F:oxidoreductase activity"/>
    <property type="evidence" value="ECO:0007669"/>
    <property type="project" value="UniProtKB-KW"/>
</dbReference>
<dbReference type="InterPro" id="IPR002355">
    <property type="entry name" value="Cu_oxidase_Cu_BS"/>
</dbReference>
<dbReference type="Gene3D" id="2.60.40.420">
    <property type="entry name" value="Cupredoxins - blue copper proteins"/>
    <property type="match status" value="3"/>
</dbReference>
<keyword evidence="1" id="KW-0479">Metal-binding</keyword>
<keyword evidence="7" id="KW-1185">Reference proteome</keyword>
<evidence type="ECO:0000256" key="1">
    <source>
        <dbReference type="ARBA" id="ARBA00022723"/>
    </source>
</evidence>
<feature type="chain" id="PRO_5011712478" evidence="3">
    <location>
        <begin position="31"/>
        <end position="778"/>
    </location>
</feature>
<name>A0A1G7FN61_9RHOB</name>
<dbReference type="Pfam" id="PF07732">
    <property type="entry name" value="Cu-oxidase_3"/>
    <property type="match status" value="1"/>
</dbReference>
<feature type="domain" description="Plastocyanin-like" evidence="4">
    <location>
        <begin position="613"/>
        <end position="754"/>
    </location>
</feature>
<sequence length="778" mass="82989">MRSQLIRRSTRHAVSGLVVFVSLTASGATAQDIATLPRAAAMARTSTPDWLVPTGGMELAPPAQAEAMIETDDCLGADVCYDLSLRYVDGTFRNPSFPEDDPRGFDDVRLRAYAGLVLDDTGAPVAQNTPFVAPVVEIAPGDTFRLTFENELPRPGDMVLPGEAANGGPLRCSGEPADHNTPHCSSFNLTNVHTHGLWVSPLGNSDNVLLTVNPGIKFTYEYNIPNDHPTGTFWYHAHRHGSTAPQVSSGMAGILLIRGNRQPVLGAGGWALPGDLDVVLPRPGVGSYNVTFPERTMLFQQIAYACRWTRAQLNALADGGTAPDALPAVGSIKTDPATGNWICDEGDVGGVEPGPVSAFDQLTPAAWPASGRYTAINGGIQQEQPGAVAGRVERWRLIHGGVRETIGLQIRKVESQPAEALRTRLADSAEGRERAGETVDQFCSGEPIELVRVATDGLTRPDILTGSEVILQPAYREDILVSFPSEGTYCIVDAESAAQADINVNDNDSAILGFIEVAPAEAPLEGGGGADHVLAMLGQSISETITDPAARDAALSDLADGRLDAFVKHRDIADPEVSGHQTVGFALNLNPTGVAFEIGTFVPTHVSNGAPFALVNAASYEATRIDRVLPLGGVDEWTLSSFGSIPVGHPFHIHVNPFQIVEVLKYRPDPGCPSAEGAQGCDIDPNDPSTYIDVSGPDGIEPQYAGFKGAWKDTLFILPGYLVKTRTRYERYIGDFVMHCHILDHEDQGMMQNIRIALPDGKGGFDRPMTEHGAHSGG</sequence>
<dbReference type="Pfam" id="PF07731">
    <property type="entry name" value="Cu-oxidase_2"/>
    <property type="match status" value="1"/>
</dbReference>
<dbReference type="InterPro" id="IPR011707">
    <property type="entry name" value="Cu-oxidase-like_N"/>
</dbReference>
<organism evidence="6 7">
    <name type="scientific">Salipiger thiooxidans</name>
    <dbReference type="NCBI Taxonomy" id="282683"/>
    <lineage>
        <taxon>Bacteria</taxon>
        <taxon>Pseudomonadati</taxon>
        <taxon>Pseudomonadota</taxon>
        <taxon>Alphaproteobacteria</taxon>
        <taxon>Rhodobacterales</taxon>
        <taxon>Roseobacteraceae</taxon>
        <taxon>Salipiger</taxon>
    </lineage>
</organism>
<evidence type="ECO:0000313" key="7">
    <source>
        <dbReference type="Proteomes" id="UP000198994"/>
    </source>
</evidence>
<evidence type="ECO:0000256" key="3">
    <source>
        <dbReference type="SAM" id="SignalP"/>
    </source>
</evidence>
<dbReference type="InterPro" id="IPR008972">
    <property type="entry name" value="Cupredoxin"/>
</dbReference>
<dbReference type="CDD" id="cd13853">
    <property type="entry name" value="CuRO_1_Tth-MCO_like"/>
    <property type="match status" value="1"/>
</dbReference>